<dbReference type="InterPro" id="IPR036388">
    <property type="entry name" value="WH-like_DNA-bd_sf"/>
</dbReference>
<evidence type="ECO:0000256" key="3">
    <source>
        <dbReference type="ARBA" id="ARBA00023163"/>
    </source>
</evidence>
<dbReference type="Proteomes" id="UP000051020">
    <property type="component" value="Unassembled WGS sequence"/>
</dbReference>
<feature type="domain" description="HTH gntR-type" evidence="4">
    <location>
        <begin position="9"/>
        <end position="75"/>
    </location>
</feature>
<dbReference type="CDD" id="cd07377">
    <property type="entry name" value="WHTH_GntR"/>
    <property type="match status" value="1"/>
</dbReference>
<dbReference type="Gene3D" id="3.40.1410.10">
    <property type="entry name" value="Chorismate lyase-like"/>
    <property type="match status" value="1"/>
</dbReference>
<dbReference type="GO" id="GO:0045892">
    <property type="term" value="P:negative regulation of DNA-templated transcription"/>
    <property type="evidence" value="ECO:0007669"/>
    <property type="project" value="TreeGrafter"/>
</dbReference>
<organism evidence="5 6">
    <name type="scientific">Lactiplantibacillus pentosus DSM 20314</name>
    <dbReference type="NCBI Taxonomy" id="1423791"/>
    <lineage>
        <taxon>Bacteria</taxon>
        <taxon>Bacillati</taxon>
        <taxon>Bacillota</taxon>
        <taxon>Bacilli</taxon>
        <taxon>Lactobacillales</taxon>
        <taxon>Lactobacillaceae</taxon>
        <taxon>Lactiplantibacillus</taxon>
    </lineage>
</organism>
<dbReference type="SMART" id="SM00345">
    <property type="entry name" value="HTH_GNTR"/>
    <property type="match status" value="1"/>
</dbReference>
<dbReference type="AlphaFoldDB" id="A0A837RDY5"/>
<dbReference type="InterPro" id="IPR000524">
    <property type="entry name" value="Tscrpt_reg_HTH_GntR"/>
</dbReference>
<accession>A0A837RDY5</accession>
<dbReference type="PROSITE" id="PS50949">
    <property type="entry name" value="HTH_GNTR"/>
    <property type="match status" value="1"/>
</dbReference>
<dbReference type="PRINTS" id="PR00035">
    <property type="entry name" value="HTHGNTR"/>
</dbReference>
<reference evidence="5 6" key="1">
    <citation type="journal article" date="2015" name="Genome Announc.">
        <title>Expanding the biotechnology potential of lactobacilli through comparative genomics of 213 strains and associated genera.</title>
        <authorList>
            <person name="Sun Z."/>
            <person name="Harris H.M."/>
            <person name="McCann A."/>
            <person name="Guo C."/>
            <person name="Argimon S."/>
            <person name="Zhang W."/>
            <person name="Yang X."/>
            <person name="Jeffery I.B."/>
            <person name="Cooney J.C."/>
            <person name="Kagawa T.F."/>
            <person name="Liu W."/>
            <person name="Song Y."/>
            <person name="Salvetti E."/>
            <person name="Wrobel A."/>
            <person name="Rasinkangas P."/>
            <person name="Parkhill J."/>
            <person name="Rea M.C."/>
            <person name="O'Sullivan O."/>
            <person name="Ritari J."/>
            <person name="Douillard F.P."/>
            <person name="Paul Ross R."/>
            <person name="Yang R."/>
            <person name="Briner A.E."/>
            <person name="Felis G.E."/>
            <person name="de Vos W.M."/>
            <person name="Barrangou R."/>
            <person name="Klaenhammer T.R."/>
            <person name="Caufield P.W."/>
            <person name="Cui Y."/>
            <person name="Zhang H."/>
            <person name="O'Toole P.W."/>
        </authorList>
    </citation>
    <scope>NUCLEOTIDE SEQUENCE [LARGE SCALE GENOMIC DNA]</scope>
    <source>
        <strain evidence="5 6">DSM 20314</strain>
    </source>
</reference>
<dbReference type="Pfam" id="PF07702">
    <property type="entry name" value="UTRA"/>
    <property type="match status" value="1"/>
</dbReference>
<dbReference type="InterPro" id="IPR050679">
    <property type="entry name" value="Bact_HTH_transcr_reg"/>
</dbReference>
<evidence type="ECO:0000256" key="2">
    <source>
        <dbReference type="ARBA" id="ARBA00023125"/>
    </source>
</evidence>
<dbReference type="Gene3D" id="1.10.10.10">
    <property type="entry name" value="Winged helix-like DNA-binding domain superfamily/Winged helix DNA-binding domain"/>
    <property type="match status" value="1"/>
</dbReference>
<evidence type="ECO:0000259" key="4">
    <source>
        <dbReference type="PROSITE" id="PS50949"/>
    </source>
</evidence>
<dbReference type="PANTHER" id="PTHR44846:SF4">
    <property type="entry name" value="HTH GNTR-TYPE DOMAIN-CONTAINING PROTEIN"/>
    <property type="match status" value="1"/>
</dbReference>
<dbReference type="SUPFAM" id="SSF46785">
    <property type="entry name" value="Winged helix' DNA-binding domain"/>
    <property type="match status" value="1"/>
</dbReference>
<dbReference type="InterPro" id="IPR028978">
    <property type="entry name" value="Chorismate_lyase_/UTRA_dom_sf"/>
</dbReference>
<dbReference type="EMBL" id="AZCU01000004">
    <property type="protein sequence ID" value="KRK26227.1"/>
    <property type="molecule type" value="Genomic_DNA"/>
</dbReference>
<gene>
    <name evidence="5" type="ORF">FD24_GL002572</name>
</gene>
<dbReference type="GO" id="GO:0003700">
    <property type="term" value="F:DNA-binding transcription factor activity"/>
    <property type="evidence" value="ECO:0007669"/>
    <property type="project" value="InterPro"/>
</dbReference>
<dbReference type="GO" id="GO:0003677">
    <property type="term" value="F:DNA binding"/>
    <property type="evidence" value="ECO:0007669"/>
    <property type="project" value="UniProtKB-KW"/>
</dbReference>
<evidence type="ECO:0000313" key="5">
    <source>
        <dbReference type="EMBL" id="KRK26227.1"/>
    </source>
</evidence>
<keyword evidence="2" id="KW-0238">DNA-binding</keyword>
<name>A0A837RDY5_LACPE</name>
<dbReference type="InterPro" id="IPR011663">
    <property type="entry name" value="UTRA"/>
</dbReference>
<keyword evidence="1" id="KW-0805">Transcription regulation</keyword>
<dbReference type="Pfam" id="PF00392">
    <property type="entry name" value="GntR"/>
    <property type="match status" value="1"/>
</dbReference>
<dbReference type="SMART" id="SM00866">
    <property type="entry name" value="UTRA"/>
    <property type="match status" value="1"/>
</dbReference>
<dbReference type="SUPFAM" id="SSF64288">
    <property type="entry name" value="Chorismate lyase-like"/>
    <property type="match status" value="1"/>
</dbReference>
<dbReference type="InterPro" id="IPR036390">
    <property type="entry name" value="WH_DNA-bd_sf"/>
</dbReference>
<sequence>MTLTLKEVVSMYREIATKLVAAIQDGVFTVKLPTEAQLMERYHASRNTIRKAIDLIYQQGLLRRVQGSGYYITNIQLQHKTVVNLSARSLFNSNLHPRNLKSKVLTFDTVKGDSALSHQLGIPIDEELYRIIRLRYWHDQLYCLEKAYYLRSVVPYLSTEAVNSSIWDFINEAYGIGIANSDDYLSLTNLSKEEAELMDLGHGDTYLALDSSNYYKNNGLLDFSHTVFVYPDLALYFHTTNLANN</sequence>
<proteinExistence type="predicted"/>
<keyword evidence="3" id="KW-0804">Transcription</keyword>
<protein>
    <submittedName>
        <fullName evidence="5">Transcription regulator</fullName>
    </submittedName>
</protein>
<dbReference type="PANTHER" id="PTHR44846">
    <property type="entry name" value="MANNOSYL-D-GLYCERATE TRANSPORT/METABOLISM SYSTEM REPRESSOR MNGR-RELATED"/>
    <property type="match status" value="1"/>
</dbReference>
<evidence type="ECO:0000313" key="6">
    <source>
        <dbReference type="Proteomes" id="UP000051020"/>
    </source>
</evidence>
<comment type="caution">
    <text evidence="5">The sequence shown here is derived from an EMBL/GenBank/DDBJ whole genome shotgun (WGS) entry which is preliminary data.</text>
</comment>
<evidence type="ECO:0000256" key="1">
    <source>
        <dbReference type="ARBA" id="ARBA00023015"/>
    </source>
</evidence>